<dbReference type="PANTHER" id="PTHR28228">
    <property type="entry name" value="SECRETORY COMPONENT PROTEIN SHR3"/>
    <property type="match status" value="1"/>
</dbReference>
<evidence type="ECO:0000256" key="2">
    <source>
        <dbReference type="SAM" id="Phobius"/>
    </source>
</evidence>
<keyword evidence="2" id="KW-0812">Transmembrane</keyword>
<protein>
    <submittedName>
        <fullName evidence="3">Uncharacterized protein</fullName>
    </submittedName>
</protein>
<feature type="transmembrane region" description="Helical" evidence="2">
    <location>
        <begin position="74"/>
        <end position="94"/>
    </location>
</feature>
<proteinExistence type="predicted"/>
<dbReference type="PANTHER" id="PTHR28228:SF1">
    <property type="entry name" value="SECRETORY COMPONENT PROTEIN SHR3"/>
    <property type="match status" value="1"/>
</dbReference>
<name>A0A9Q5I132_SANBA</name>
<feature type="region of interest" description="Disordered" evidence="1">
    <location>
        <begin position="184"/>
        <end position="231"/>
    </location>
</feature>
<dbReference type="Pfam" id="PF08229">
    <property type="entry name" value="SHR3_chaperone"/>
    <property type="match status" value="1"/>
</dbReference>
<dbReference type="GO" id="GO:0006888">
    <property type="term" value="P:endoplasmic reticulum to Golgi vesicle-mediated transport"/>
    <property type="evidence" value="ECO:0007669"/>
    <property type="project" value="TreeGrafter"/>
</dbReference>
<sequence>MFADLGLNIDEARPADTGRNTDPNLAASWYRLARILFVHWIADGLTLWKSSVTNENIWTAAIYYSLFSRAPAEMGYVLAIIVTLGAAFILWSFGDGAAGNLMFDGASIFLYGTAISVYLYKIIPIFDGIFSSVPVAISNRQPPNILKSEVLNFATANLVCSVSLTGVMALQAARWWAERADAEENDENAVQEGRSAVSTSTQRRATRKLKRRENAAGRFTSKASRQYDARS</sequence>
<keyword evidence="2" id="KW-0472">Membrane</keyword>
<keyword evidence="2" id="KW-1133">Transmembrane helix</keyword>
<evidence type="ECO:0000313" key="3">
    <source>
        <dbReference type="EMBL" id="OCB89694.1"/>
    </source>
</evidence>
<evidence type="ECO:0000256" key="1">
    <source>
        <dbReference type="SAM" id="MobiDB-lite"/>
    </source>
</evidence>
<dbReference type="SMART" id="SM00786">
    <property type="entry name" value="SHR3_chaperone"/>
    <property type="match status" value="1"/>
</dbReference>
<dbReference type="InterPro" id="IPR013248">
    <property type="entry name" value="Psh3/Shr3"/>
</dbReference>
<dbReference type="AlphaFoldDB" id="A0A9Q5I132"/>
<reference evidence="3" key="1">
    <citation type="submission" date="2016-06" db="EMBL/GenBank/DDBJ databases">
        <title>Draft Genome sequence of the fungus Inonotus baumii.</title>
        <authorList>
            <person name="Zhu H."/>
            <person name="Lin W."/>
        </authorList>
    </citation>
    <scope>NUCLEOTIDE SEQUENCE</scope>
    <source>
        <strain evidence="3">821</strain>
    </source>
</reference>
<gene>
    <name evidence="3" type="ORF">A7U60_g3173</name>
</gene>
<organism evidence="3 4">
    <name type="scientific">Sanghuangporus baumii</name>
    <name type="common">Phellinus baumii</name>
    <dbReference type="NCBI Taxonomy" id="108892"/>
    <lineage>
        <taxon>Eukaryota</taxon>
        <taxon>Fungi</taxon>
        <taxon>Dikarya</taxon>
        <taxon>Basidiomycota</taxon>
        <taxon>Agaricomycotina</taxon>
        <taxon>Agaricomycetes</taxon>
        <taxon>Hymenochaetales</taxon>
        <taxon>Hymenochaetaceae</taxon>
        <taxon>Sanghuangporus</taxon>
    </lineage>
</organism>
<comment type="caution">
    <text evidence="3">The sequence shown here is derived from an EMBL/GenBank/DDBJ whole genome shotgun (WGS) entry which is preliminary data.</text>
</comment>
<dbReference type="OrthoDB" id="5229808at2759"/>
<dbReference type="GO" id="GO:0051082">
    <property type="term" value="F:unfolded protein binding"/>
    <property type="evidence" value="ECO:0007669"/>
    <property type="project" value="TreeGrafter"/>
</dbReference>
<dbReference type="EMBL" id="LNZH02000151">
    <property type="protein sequence ID" value="OCB89694.1"/>
    <property type="molecule type" value="Genomic_DNA"/>
</dbReference>
<accession>A0A9Q5I132</accession>
<evidence type="ECO:0000313" key="4">
    <source>
        <dbReference type="Proteomes" id="UP000757232"/>
    </source>
</evidence>
<dbReference type="Proteomes" id="UP000757232">
    <property type="component" value="Unassembled WGS sequence"/>
</dbReference>
<feature type="transmembrane region" description="Helical" evidence="2">
    <location>
        <begin position="106"/>
        <end position="130"/>
    </location>
</feature>
<keyword evidence="4" id="KW-1185">Reference proteome</keyword>
<dbReference type="GO" id="GO:0005789">
    <property type="term" value="C:endoplasmic reticulum membrane"/>
    <property type="evidence" value="ECO:0007669"/>
    <property type="project" value="TreeGrafter"/>
</dbReference>